<evidence type="ECO:0000313" key="2">
    <source>
        <dbReference type="WBParaSite" id="JU765_v2.g2870.t1"/>
    </source>
</evidence>
<organism evidence="1 2">
    <name type="scientific">Panagrolaimus sp. JU765</name>
    <dbReference type="NCBI Taxonomy" id="591449"/>
    <lineage>
        <taxon>Eukaryota</taxon>
        <taxon>Metazoa</taxon>
        <taxon>Ecdysozoa</taxon>
        <taxon>Nematoda</taxon>
        <taxon>Chromadorea</taxon>
        <taxon>Rhabditida</taxon>
        <taxon>Tylenchina</taxon>
        <taxon>Panagrolaimomorpha</taxon>
        <taxon>Panagrolaimoidea</taxon>
        <taxon>Panagrolaimidae</taxon>
        <taxon>Panagrolaimus</taxon>
    </lineage>
</organism>
<protein>
    <submittedName>
        <fullName evidence="2">Tetraspanin</fullName>
    </submittedName>
</protein>
<proteinExistence type="predicted"/>
<reference evidence="2" key="1">
    <citation type="submission" date="2022-11" db="UniProtKB">
        <authorList>
            <consortium name="WormBaseParasite"/>
        </authorList>
    </citation>
    <scope>IDENTIFICATION</scope>
</reference>
<name>A0AC34R2W7_9BILA</name>
<dbReference type="Proteomes" id="UP000887576">
    <property type="component" value="Unplaced"/>
</dbReference>
<sequence length="231" mass="26027">MGCCKTCCGCCSRIFLVMTNIIMFLAGLTLIGLCLWLRFDARFEREIREDLTLRMSNNWDMQTAKQNIVMGITISWWVLIGFGGAGTVIGLIGMIGGCTKSRAVNGVFMTALIIMVVLEIAVGVFILVYRSKIREQVQQYVTLAYQYQTGDAQSLEYRFGCCGDFTNGNYNNLCNIAQYPRCTSAVWDVLDYRLLVTGCILIVVLVLQIFNLLMSCCVLVNFRYSTLQEEH</sequence>
<evidence type="ECO:0000313" key="1">
    <source>
        <dbReference type="Proteomes" id="UP000887576"/>
    </source>
</evidence>
<accession>A0AC34R2W7</accession>
<dbReference type="WBParaSite" id="JU765_v2.g2870.t1">
    <property type="protein sequence ID" value="JU765_v2.g2870.t1"/>
    <property type="gene ID" value="JU765_v2.g2870"/>
</dbReference>